<dbReference type="PATRIC" id="fig|1075402.3.peg.3407"/>
<feature type="compositionally biased region" description="Low complexity" evidence="2">
    <location>
        <begin position="227"/>
        <end position="245"/>
    </location>
</feature>
<feature type="domain" description="HTH merR-type" evidence="3">
    <location>
        <begin position="1"/>
        <end position="57"/>
    </location>
</feature>
<dbReference type="Gene3D" id="1.10.1660.10">
    <property type="match status" value="1"/>
</dbReference>
<keyword evidence="5" id="KW-1185">Reference proteome</keyword>
<dbReference type="Proteomes" id="UP000176101">
    <property type="component" value="Unassembled WGS sequence"/>
</dbReference>
<dbReference type="AlphaFoldDB" id="A0A1E7KMU1"/>
<feature type="compositionally biased region" description="Polar residues" evidence="2">
    <location>
        <begin position="246"/>
        <end position="257"/>
    </location>
</feature>
<dbReference type="InterPro" id="IPR009061">
    <property type="entry name" value="DNA-bd_dom_put_sf"/>
</dbReference>
<dbReference type="SUPFAM" id="SSF46955">
    <property type="entry name" value="Putative DNA-binding domain"/>
    <property type="match status" value="1"/>
</dbReference>
<evidence type="ECO:0000256" key="1">
    <source>
        <dbReference type="ARBA" id="ARBA00023125"/>
    </source>
</evidence>
<dbReference type="GO" id="GO:0003700">
    <property type="term" value="F:DNA-binding transcription factor activity"/>
    <property type="evidence" value="ECO:0007669"/>
    <property type="project" value="InterPro"/>
</dbReference>
<keyword evidence="1" id="KW-0238">DNA-binding</keyword>
<dbReference type="PROSITE" id="PS50937">
    <property type="entry name" value="HTH_MERR_2"/>
    <property type="match status" value="1"/>
</dbReference>
<evidence type="ECO:0000256" key="2">
    <source>
        <dbReference type="SAM" id="MobiDB-lite"/>
    </source>
</evidence>
<dbReference type="EMBL" id="LJGU01000103">
    <property type="protein sequence ID" value="OEV05265.1"/>
    <property type="molecule type" value="Genomic_DNA"/>
</dbReference>
<organism evidence="4 5">
    <name type="scientific">Streptomyces oceani</name>
    <dbReference type="NCBI Taxonomy" id="1075402"/>
    <lineage>
        <taxon>Bacteria</taxon>
        <taxon>Bacillati</taxon>
        <taxon>Actinomycetota</taxon>
        <taxon>Actinomycetes</taxon>
        <taxon>Kitasatosporales</taxon>
        <taxon>Streptomycetaceae</taxon>
        <taxon>Streptomyces</taxon>
    </lineage>
</organism>
<dbReference type="SMART" id="SM00422">
    <property type="entry name" value="HTH_MERR"/>
    <property type="match status" value="1"/>
</dbReference>
<dbReference type="PANTHER" id="PTHR30204:SF93">
    <property type="entry name" value="HTH MERR-TYPE DOMAIN-CONTAINING PROTEIN"/>
    <property type="match status" value="1"/>
</dbReference>
<comment type="caution">
    <text evidence="4">The sequence shown here is derived from an EMBL/GenBank/DDBJ whole genome shotgun (WGS) entry which is preliminary data.</text>
</comment>
<sequence>MTPRTLRFYRERKLLPPPRREGRIAWYDSRHLARLRTINALLARGHTLGGIADLLTAFEHGRVGAGTAELMGLESMLGTPFSEEEPVRLTPEALADHFQGAVTPENLANSLDIGYVTVDGEEIVHVSRRLLESSAALVQEGIPLSAVLTAGRELRTHTDAIARVFSELLRRHVLADDLVDGRASEITETLERLRPLAKQIVEAELGLALDRRVRSELDGWLRPSEATEPSEPAQQPSEPPAQETTSGVPNRTETPGE</sequence>
<dbReference type="GO" id="GO:0003677">
    <property type="term" value="F:DNA binding"/>
    <property type="evidence" value="ECO:0007669"/>
    <property type="project" value="UniProtKB-KW"/>
</dbReference>
<feature type="region of interest" description="Disordered" evidence="2">
    <location>
        <begin position="220"/>
        <end position="257"/>
    </location>
</feature>
<reference evidence="4 5" key="1">
    <citation type="journal article" date="2016" name="Front. Microbiol.">
        <title>Comparative Genomics Analysis of Streptomyces Species Reveals Their Adaptation to the Marine Environment and Their Diversity at the Genomic Level.</title>
        <authorList>
            <person name="Tian X."/>
            <person name="Zhang Z."/>
            <person name="Yang T."/>
            <person name="Chen M."/>
            <person name="Li J."/>
            <person name="Chen F."/>
            <person name="Yang J."/>
            <person name="Li W."/>
            <person name="Zhang B."/>
            <person name="Zhang Z."/>
            <person name="Wu J."/>
            <person name="Zhang C."/>
            <person name="Long L."/>
            <person name="Xiao J."/>
        </authorList>
    </citation>
    <scope>NUCLEOTIDE SEQUENCE [LARGE SCALE GENOMIC DNA]</scope>
    <source>
        <strain evidence="4 5">SCSIO 02100</strain>
    </source>
</reference>
<dbReference type="PANTHER" id="PTHR30204">
    <property type="entry name" value="REDOX-CYCLING DRUG-SENSING TRANSCRIPTIONAL ACTIVATOR SOXR"/>
    <property type="match status" value="1"/>
</dbReference>
<dbReference type="InterPro" id="IPR000551">
    <property type="entry name" value="MerR-type_HTH_dom"/>
</dbReference>
<evidence type="ECO:0000313" key="5">
    <source>
        <dbReference type="Proteomes" id="UP000176101"/>
    </source>
</evidence>
<accession>A0A1E7KMU1</accession>
<name>A0A1E7KMU1_9ACTN</name>
<evidence type="ECO:0000259" key="3">
    <source>
        <dbReference type="PROSITE" id="PS50937"/>
    </source>
</evidence>
<protein>
    <submittedName>
        <fullName evidence="4">MerR family transcriptional regulator</fullName>
    </submittedName>
</protein>
<proteinExistence type="predicted"/>
<dbReference type="InterPro" id="IPR047057">
    <property type="entry name" value="MerR_fam"/>
</dbReference>
<gene>
    <name evidence="4" type="ORF">AN216_03780</name>
</gene>
<dbReference type="Pfam" id="PF13411">
    <property type="entry name" value="MerR_1"/>
    <property type="match status" value="1"/>
</dbReference>
<evidence type="ECO:0000313" key="4">
    <source>
        <dbReference type="EMBL" id="OEV05265.1"/>
    </source>
</evidence>
<dbReference type="STRING" id="1075402.AN216_03780"/>